<feature type="region of interest" description="Disordered" evidence="1">
    <location>
        <begin position="1"/>
        <end position="25"/>
    </location>
</feature>
<sequence>MSLRRQPSRVTSKPIIPSSSSSSIF</sequence>
<organism evidence="2 3">
    <name type="scientific">Adineta steineri</name>
    <dbReference type="NCBI Taxonomy" id="433720"/>
    <lineage>
        <taxon>Eukaryota</taxon>
        <taxon>Metazoa</taxon>
        <taxon>Spiralia</taxon>
        <taxon>Gnathifera</taxon>
        <taxon>Rotifera</taxon>
        <taxon>Eurotatoria</taxon>
        <taxon>Bdelloidea</taxon>
        <taxon>Adinetida</taxon>
        <taxon>Adinetidae</taxon>
        <taxon>Adineta</taxon>
    </lineage>
</organism>
<comment type="caution">
    <text evidence="2">The sequence shown here is derived from an EMBL/GenBank/DDBJ whole genome shotgun (WGS) entry which is preliminary data.</text>
</comment>
<evidence type="ECO:0000313" key="2">
    <source>
        <dbReference type="EMBL" id="CAF3791592.1"/>
    </source>
</evidence>
<proteinExistence type="predicted"/>
<protein>
    <submittedName>
        <fullName evidence="2">Uncharacterized protein</fullName>
    </submittedName>
</protein>
<feature type="non-terminal residue" evidence="2">
    <location>
        <position position="25"/>
    </location>
</feature>
<reference evidence="2" key="1">
    <citation type="submission" date="2021-02" db="EMBL/GenBank/DDBJ databases">
        <authorList>
            <person name="Nowell W R."/>
        </authorList>
    </citation>
    <scope>NUCLEOTIDE SEQUENCE</scope>
</reference>
<accession>A0A819B2J4</accession>
<dbReference type="Proteomes" id="UP000663844">
    <property type="component" value="Unassembled WGS sequence"/>
</dbReference>
<feature type="compositionally biased region" description="Low complexity" evidence="1">
    <location>
        <begin position="12"/>
        <end position="25"/>
    </location>
</feature>
<dbReference type="EMBL" id="CAJOAZ010001270">
    <property type="protein sequence ID" value="CAF3791592.1"/>
    <property type="molecule type" value="Genomic_DNA"/>
</dbReference>
<gene>
    <name evidence="2" type="ORF">OXD698_LOCUS17715</name>
</gene>
<evidence type="ECO:0000256" key="1">
    <source>
        <dbReference type="SAM" id="MobiDB-lite"/>
    </source>
</evidence>
<name>A0A819B2J4_9BILA</name>
<evidence type="ECO:0000313" key="3">
    <source>
        <dbReference type="Proteomes" id="UP000663844"/>
    </source>
</evidence>
<dbReference type="AlphaFoldDB" id="A0A819B2J4"/>